<proteinExistence type="predicted"/>
<feature type="compositionally biased region" description="Basic and acidic residues" evidence="1">
    <location>
        <begin position="69"/>
        <end position="78"/>
    </location>
</feature>
<dbReference type="HOGENOM" id="CLU_2094077_0_0_5"/>
<dbReference type="BioCyc" id="AURANTIMONAS:SI859A1_00249-MONOMER"/>
<sequence length="116" mass="12833">MAHEDVGVRGPRRIEALLCRRTPCSAHKQRQGDDAGGHCTSHGGRHSGRLANARNFGHRAGFDRAGAPRSREADDMTQRRTCTTHRHFCAARQFLLSPIPARSRPRRISTGSGDRP</sequence>
<keyword evidence="3" id="KW-1185">Reference proteome</keyword>
<evidence type="ECO:0000313" key="3">
    <source>
        <dbReference type="Proteomes" id="UP000000321"/>
    </source>
</evidence>
<feature type="region of interest" description="Disordered" evidence="1">
    <location>
        <begin position="25"/>
        <end position="79"/>
    </location>
</feature>
<dbReference type="AlphaFoldDB" id="Q1YHI4"/>
<protein>
    <submittedName>
        <fullName evidence="2">Uncharacterized protein</fullName>
    </submittedName>
</protein>
<reference evidence="2 3" key="1">
    <citation type="journal article" date="2008" name="Appl. Environ. Microbiol.">
        <title>Genomic insights into Mn(II) oxidation by the marine alphaproteobacterium Aurantimonas sp. strain SI85-9A1.</title>
        <authorList>
            <person name="Dick G.J."/>
            <person name="Podell S."/>
            <person name="Johnson H.A."/>
            <person name="Rivera-Espinoza Y."/>
            <person name="Bernier-Latmani R."/>
            <person name="McCarthy J.K."/>
            <person name="Torpey J.W."/>
            <person name="Clement B.G."/>
            <person name="Gaasterland T."/>
            <person name="Tebo B.M."/>
        </authorList>
    </citation>
    <scope>NUCLEOTIDE SEQUENCE [LARGE SCALE GENOMIC DNA]</scope>
    <source>
        <strain evidence="2 3">SI85-9A1</strain>
    </source>
</reference>
<organism evidence="2 3">
    <name type="scientific">Aurantimonas manganoxydans (strain ATCC BAA-1229 / DSM 21871 / SI85-9A1)</name>
    <dbReference type="NCBI Taxonomy" id="287752"/>
    <lineage>
        <taxon>Bacteria</taxon>
        <taxon>Pseudomonadati</taxon>
        <taxon>Pseudomonadota</taxon>
        <taxon>Alphaproteobacteria</taxon>
        <taxon>Hyphomicrobiales</taxon>
        <taxon>Aurantimonadaceae</taxon>
        <taxon>Aurantimonas</taxon>
    </lineage>
</organism>
<dbReference type="EMBL" id="AAPJ01000004">
    <property type="protein sequence ID" value="EAS49596.1"/>
    <property type="molecule type" value="Genomic_DNA"/>
</dbReference>
<evidence type="ECO:0000256" key="1">
    <source>
        <dbReference type="SAM" id="MobiDB-lite"/>
    </source>
</evidence>
<comment type="caution">
    <text evidence="2">The sequence shown here is derived from an EMBL/GenBank/DDBJ whole genome shotgun (WGS) entry which is preliminary data.</text>
</comment>
<accession>Q1YHI4</accession>
<name>Q1YHI4_AURMS</name>
<dbReference type="Proteomes" id="UP000000321">
    <property type="component" value="Unassembled WGS sequence"/>
</dbReference>
<evidence type="ECO:0000313" key="2">
    <source>
        <dbReference type="EMBL" id="EAS49596.1"/>
    </source>
</evidence>
<gene>
    <name evidence="2" type="ORF">SI859A1_00249</name>
</gene>